<keyword evidence="1" id="KW-0732">Signal</keyword>
<name>A0AAV1D2J7_OLDCO</name>
<dbReference type="AlphaFoldDB" id="A0AAV1D2J7"/>
<proteinExistence type="predicted"/>
<evidence type="ECO:0000256" key="1">
    <source>
        <dbReference type="SAM" id="SignalP"/>
    </source>
</evidence>
<keyword evidence="3" id="KW-1185">Reference proteome</keyword>
<accession>A0AAV1D2J7</accession>
<reference evidence="2" key="1">
    <citation type="submission" date="2023-03" db="EMBL/GenBank/DDBJ databases">
        <authorList>
            <person name="Julca I."/>
        </authorList>
    </citation>
    <scope>NUCLEOTIDE SEQUENCE</scope>
</reference>
<dbReference type="EMBL" id="OX459121">
    <property type="protein sequence ID" value="CAI9101977.1"/>
    <property type="molecule type" value="Genomic_DNA"/>
</dbReference>
<sequence length="161" mass="17818">MIPLKLFSLVVLGLFLFAQPQQAVQSPMAPPPPSPATCRHILFIKTGNNTYSGTVEDFSLDFGGFTVPDLLSKCDSLTGGPCFGTNQTAMVQFDRPCTERICNMTIKPNGELNDEWNIESVDLRTYPQGTSKYVYLDYWLLSNKFIYRASVFGGLQSSSPS</sequence>
<evidence type="ECO:0000313" key="2">
    <source>
        <dbReference type="EMBL" id="CAI9101977.1"/>
    </source>
</evidence>
<dbReference type="InterPro" id="IPR036392">
    <property type="entry name" value="PLAT/LH2_dom_sf"/>
</dbReference>
<gene>
    <name evidence="2" type="ORF">OLC1_LOCUS11429</name>
</gene>
<feature type="signal peptide" evidence="1">
    <location>
        <begin position="1"/>
        <end position="23"/>
    </location>
</feature>
<evidence type="ECO:0000313" key="3">
    <source>
        <dbReference type="Proteomes" id="UP001161247"/>
    </source>
</evidence>
<feature type="chain" id="PRO_5043818939" evidence="1">
    <location>
        <begin position="24"/>
        <end position="161"/>
    </location>
</feature>
<protein>
    <submittedName>
        <fullName evidence="2">OLC1v1000157C1</fullName>
    </submittedName>
</protein>
<dbReference type="SUPFAM" id="SSF49723">
    <property type="entry name" value="Lipase/lipooxygenase domain (PLAT/LH2 domain)"/>
    <property type="match status" value="1"/>
</dbReference>
<organism evidence="2 3">
    <name type="scientific">Oldenlandia corymbosa var. corymbosa</name>
    <dbReference type="NCBI Taxonomy" id="529605"/>
    <lineage>
        <taxon>Eukaryota</taxon>
        <taxon>Viridiplantae</taxon>
        <taxon>Streptophyta</taxon>
        <taxon>Embryophyta</taxon>
        <taxon>Tracheophyta</taxon>
        <taxon>Spermatophyta</taxon>
        <taxon>Magnoliopsida</taxon>
        <taxon>eudicotyledons</taxon>
        <taxon>Gunneridae</taxon>
        <taxon>Pentapetalae</taxon>
        <taxon>asterids</taxon>
        <taxon>lamiids</taxon>
        <taxon>Gentianales</taxon>
        <taxon>Rubiaceae</taxon>
        <taxon>Rubioideae</taxon>
        <taxon>Spermacoceae</taxon>
        <taxon>Hedyotis-Oldenlandia complex</taxon>
        <taxon>Oldenlandia</taxon>
    </lineage>
</organism>
<dbReference type="Proteomes" id="UP001161247">
    <property type="component" value="Chromosome 4"/>
</dbReference>